<dbReference type="Gene3D" id="1.20.1260.10">
    <property type="match status" value="1"/>
</dbReference>
<evidence type="ECO:0000313" key="2">
    <source>
        <dbReference type="EMBL" id="EMA67669.1"/>
    </source>
</evidence>
<evidence type="ECO:0008006" key="4">
    <source>
        <dbReference type="Google" id="ProtNLM"/>
    </source>
</evidence>
<dbReference type="InterPro" id="IPR009078">
    <property type="entry name" value="Ferritin-like_SF"/>
</dbReference>
<dbReference type="AlphaFoldDB" id="M0PDR0"/>
<feature type="compositionally biased region" description="Acidic residues" evidence="1">
    <location>
        <begin position="49"/>
        <end position="69"/>
    </location>
</feature>
<dbReference type="PATRIC" id="fig|1230454.4.peg.1635"/>
<reference evidence="2 3" key="1">
    <citation type="journal article" date="2014" name="PLoS Genet.">
        <title>Phylogenetically driven sequencing of extremely halophilic archaea reveals strategies for static and dynamic osmo-response.</title>
        <authorList>
            <person name="Becker E.A."/>
            <person name="Seitzer P.M."/>
            <person name="Tritt A."/>
            <person name="Larsen D."/>
            <person name="Krusor M."/>
            <person name="Yao A.I."/>
            <person name="Wu D."/>
            <person name="Madern D."/>
            <person name="Eisen J.A."/>
            <person name="Darling A.E."/>
            <person name="Facciotti M.T."/>
        </authorList>
    </citation>
    <scope>NUCLEOTIDE SEQUENCE [LARGE SCALE GENOMIC DNA]</scope>
    <source>
        <strain evidence="2 3">JCM 13560</strain>
    </source>
</reference>
<feature type="compositionally biased region" description="Polar residues" evidence="1">
    <location>
        <begin position="286"/>
        <end position="308"/>
    </location>
</feature>
<dbReference type="InterPro" id="IPR006311">
    <property type="entry name" value="TAT_signal"/>
</dbReference>
<dbReference type="PANTHER" id="PTHR31694">
    <property type="entry name" value="DESICCATION-LIKE PROTEIN"/>
    <property type="match status" value="1"/>
</dbReference>
<dbReference type="InterPro" id="IPR012347">
    <property type="entry name" value="Ferritin-like"/>
</dbReference>
<feature type="region of interest" description="Disordered" evidence="1">
    <location>
        <begin position="42"/>
        <end position="69"/>
    </location>
</feature>
<feature type="region of interest" description="Disordered" evidence="1">
    <location>
        <begin position="237"/>
        <end position="308"/>
    </location>
</feature>
<gene>
    <name evidence="2" type="ORF">C461_08079</name>
</gene>
<proteinExistence type="predicted"/>
<dbReference type="InterPro" id="IPR052965">
    <property type="entry name" value="Pigment-catalase-like"/>
</dbReference>
<evidence type="ECO:0000256" key="1">
    <source>
        <dbReference type="SAM" id="MobiDB-lite"/>
    </source>
</evidence>
<dbReference type="PROSITE" id="PS51318">
    <property type="entry name" value="TAT"/>
    <property type="match status" value="1"/>
</dbReference>
<comment type="caution">
    <text evidence="2">The sequence shown here is derived from an EMBL/GenBank/DDBJ whole genome shotgun (WGS) entry which is preliminary data.</text>
</comment>
<accession>M0PDR0</accession>
<feature type="compositionally biased region" description="Acidic residues" evidence="1">
    <location>
        <begin position="243"/>
        <end position="285"/>
    </location>
</feature>
<name>M0PDR0_9EURY</name>
<dbReference type="SUPFAM" id="SSF47240">
    <property type="entry name" value="Ferritin-like"/>
    <property type="match status" value="1"/>
</dbReference>
<dbReference type="Pfam" id="PF13668">
    <property type="entry name" value="Ferritin_2"/>
    <property type="match status" value="1"/>
</dbReference>
<protein>
    <recommendedName>
        <fullName evidence="4">Ferritin-like domain-containing protein</fullName>
    </recommendedName>
</protein>
<organism evidence="2 3">
    <name type="scientific">Halorubrum aidingense JCM 13560</name>
    <dbReference type="NCBI Taxonomy" id="1230454"/>
    <lineage>
        <taxon>Archaea</taxon>
        <taxon>Methanobacteriati</taxon>
        <taxon>Methanobacteriota</taxon>
        <taxon>Stenosarchaea group</taxon>
        <taxon>Halobacteria</taxon>
        <taxon>Halobacteriales</taxon>
        <taxon>Haloferacaceae</taxon>
        <taxon>Halorubrum</taxon>
    </lineage>
</organism>
<sequence>MVNPNADDSERLTDSATINTRRKFMIGSAGALGGLALGGASVGSAVAQADDEEESESEDGGETEPVESEFEDDVDILNYARTLEFLEARFYAEALENIGEEAFMETLSEEDPLRDGMFGELETIQAHEEAHAEALGAAVEELGGEPVEEPEFDFGGVVEDPVEFLETAAEIEDVGVSAYAGAAPYIENENILVPALGIHSVEARHTSYLRTLNGDTNFPNVVDAPRSRSEVEELVAPFIVGMEEPDDEEEGDEEEGEGTDAPEEENGTDAPEEENGTDAPEEENGTDTPENGNGTDTPENGNGTDTSN</sequence>
<dbReference type="CDD" id="cd00657">
    <property type="entry name" value="Ferritin_like"/>
    <property type="match status" value="1"/>
</dbReference>
<evidence type="ECO:0000313" key="3">
    <source>
        <dbReference type="Proteomes" id="UP000011575"/>
    </source>
</evidence>
<dbReference type="Proteomes" id="UP000011575">
    <property type="component" value="Unassembled WGS sequence"/>
</dbReference>
<keyword evidence="3" id="KW-1185">Reference proteome</keyword>
<dbReference type="EMBL" id="AOJI01000022">
    <property type="protein sequence ID" value="EMA67669.1"/>
    <property type="molecule type" value="Genomic_DNA"/>
</dbReference>
<dbReference type="PANTHER" id="PTHR31694:SF26">
    <property type="entry name" value="OS05G0151100 PROTEIN"/>
    <property type="match status" value="1"/>
</dbReference>